<dbReference type="InterPro" id="IPR007247">
    <property type="entry name" value="Ureidogly_lyase"/>
</dbReference>
<dbReference type="GO" id="GO:0050385">
    <property type="term" value="F:ureidoglycolate lyase activity"/>
    <property type="evidence" value="ECO:0007669"/>
    <property type="project" value="UniProtKB-EC"/>
</dbReference>
<keyword evidence="3 5" id="KW-0456">Lyase</keyword>
<dbReference type="PANTHER" id="PTHR21221:SF1">
    <property type="entry name" value="UREIDOGLYCOLATE LYASE"/>
    <property type="match status" value="1"/>
</dbReference>
<comment type="subunit">
    <text evidence="1">Homodimer.</text>
</comment>
<dbReference type="EC" id="4.3.2.3" evidence="5"/>
<dbReference type="InterPro" id="IPR047233">
    <property type="entry name" value="UAH_cupin"/>
</dbReference>
<gene>
    <name evidence="5" type="ORF">ACFOOL_09730</name>
</gene>
<dbReference type="InterPro" id="IPR011051">
    <property type="entry name" value="RmlC_Cupin_sf"/>
</dbReference>
<evidence type="ECO:0000313" key="5">
    <source>
        <dbReference type="EMBL" id="MFC3705035.1"/>
    </source>
</evidence>
<dbReference type="Proteomes" id="UP001595613">
    <property type="component" value="Unassembled WGS sequence"/>
</dbReference>
<evidence type="ECO:0000256" key="4">
    <source>
        <dbReference type="ARBA" id="ARBA00047684"/>
    </source>
</evidence>
<dbReference type="RefSeq" id="WP_380096763.1">
    <property type="nucleotide sequence ID" value="NZ_JBHRYD010000007.1"/>
</dbReference>
<reference evidence="6" key="1">
    <citation type="journal article" date="2019" name="Int. J. Syst. Evol. Microbiol.">
        <title>The Global Catalogue of Microorganisms (GCM) 10K type strain sequencing project: providing services to taxonomists for standard genome sequencing and annotation.</title>
        <authorList>
            <consortium name="The Broad Institute Genomics Platform"/>
            <consortium name="The Broad Institute Genome Sequencing Center for Infectious Disease"/>
            <person name="Wu L."/>
            <person name="Ma J."/>
        </authorList>
    </citation>
    <scope>NUCLEOTIDE SEQUENCE [LARGE SCALE GENOMIC DNA]</scope>
    <source>
        <strain evidence="6">KCTC 42281</strain>
    </source>
</reference>
<dbReference type="SUPFAM" id="SSF51182">
    <property type="entry name" value="RmlC-like cupins"/>
    <property type="match status" value="1"/>
</dbReference>
<dbReference type="Gene3D" id="2.60.120.480">
    <property type="entry name" value="Ureidoglycolate hydrolase"/>
    <property type="match status" value="1"/>
</dbReference>
<evidence type="ECO:0000313" key="6">
    <source>
        <dbReference type="Proteomes" id="UP001595613"/>
    </source>
</evidence>
<comment type="caution">
    <text evidence="5">The sequence shown here is derived from an EMBL/GenBank/DDBJ whole genome shotgun (WGS) entry which is preliminary data.</text>
</comment>
<dbReference type="Pfam" id="PF04115">
    <property type="entry name" value="Ureidogly_lyase"/>
    <property type="match status" value="1"/>
</dbReference>
<name>A0ABV7X2Q3_9HYPH</name>
<dbReference type="InterPro" id="IPR024060">
    <property type="entry name" value="Ureidoglycolate_lyase_dom_sf"/>
</dbReference>
<dbReference type="CDD" id="cd20298">
    <property type="entry name" value="cupin_UAH"/>
    <property type="match status" value="1"/>
</dbReference>
<keyword evidence="6" id="KW-1185">Reference proteome</keyword>
<keyword evidence="2" id="KW-0659">Purine metabolism</keyword>
<evidence type="ECO:0000256" key="1">
    <source>
        <dbReference type="ARBA" id="ARBA00011738"/>
    </source>
</evidence>
<proteinExistence type="predicted"/>
<sequence>MPALHIEQVTAQGFAPFGQVLSPRSATKARLDLKGELENLREDATPRVSLLSIAPKALPLNAMQMERHVFSSQTFVPLECDAYLALVAPHTSDGGPDMAAAKAFHVPGNIGINYRANIWHHPFTVLHRRARFLILTFVDGTSDDEQFVDLPEPMIISP</sequence>
<protein>
    <submittedName>
        <fullName evidence="5">Ureidoglycolate lyase</fullName>
        <ecNumber evidence="5">4.3.2.3</ecNumber>
    </submittedName>
</protein>
<evidence type="ECO:0000256" key="2">
    <source>
        <dbReference type="ARBA" id="ARBA00022631"/>
    </source>
</evidence>
<organism evidence="5 6">
    <name type="scientific">Devosia honganensis</name>
    <dbReference type="NCBI Taxonomy" id="1610527"/>
    <lineage>
        <taxon>Bacteria</taxon>
        <taxon>Pseudomonadati</taxon>
        <taxon>Pseudomonadota</taxon>
        <taxon>Alphaproteobacteria</taxon>
        <taxon>Hyphomicrobiales</taxon>
        <taxon>Devosiaceae</taxon>
        <taxon>Devosia</taxon>
    </lineage>
</organism>
<dbReference type="PANTHER" id="PTHR21221">
    <property type="entry name" value="UREIDOGLYCOLATE HYDROLASE"/>
    <property type="match status" value="1"/>
</dbReference>
<comment type="catalytic activity">
    <reaction evidence="4">
        <text>(S)-ureidoglycolate = urea + glyoxylate</text>
        <dbReference type="Rhea" id="RHEA:11304"/>
        <dbReference type="ChEBI" id="CHEBI:16199"/>
        <dbReference type="ChEBI" id="CHEBI:36655"/>
        <dbReference type="ChEBI" id="CHEBI:57296"/>
        <dbReference type="EC" id="4.3.2.3"/>
    </reaction>
</comment>
<evidence type="ECO:0000256" key="3">
    <source>
        <dbReference type="ARBA" id="ARBA00023239"/>
    </source>
</evidence>
<dbReference type="EMBL" id="JBHRYD010000007">
    <property type="protein sequence ID" value="MFC3705035.1"/>
    <property type="molecule type" value="Genomic_DNA"/>
</dbReference>
<accession>A0ABV7X2Q3</accession>